<keyword evidence="3" id="KW-1185">Reference proteome</keyword>
<organism evidence="2 3">
    <name type="scientific">Metarhizium guizhouense (strain ARSEF 977)</name>
    <dbReference type="NCBI Taxonomy" id="1276136"/>
    <lineage>
        <taxon>Eukaryota</taxon>
        <taxon>Fungi</taxon>
        <taxon>Dikarya</taxon>
        <taxon>Ascomycota</taxon>
        <taxon>Pezizomycotina</taxon>
        <taxon>Sordariomycetes</taxon>
        <taxon>Hypocreomycetidae</taxon>
        <taxon>Hypocreales</taxon>
        <taxon>Clavicipitaceae</taxon>
        <taxon>Metarhizium</taxon>
    </lineage>
</organism>
<protein>
    <submittedName>
        <fullName evidence="2">Uncharacterized protein</fullName>
    </submittedName>
</protein>
<dbReference type="EMBL" id="AZNH01000086">
    <property type="protein sequence ID" value="KID82460.1"/>
    <property type="molecule type" value="Genomic_DNA"/>
</dbReference>
<dbReference type="AlphaFoldDB" id="A0A0B4G716"/>
<comment type="caution">
    <text evidence="2">The sequence shown here is derived from an EMBL/GenBank/DDBJ whole genome shotgun (WGS) entry which is preliminary data.</text>
</comment>
<sequence>MSQRGSGDIKPEDESRSDLSQLAYAIESLKLDTPPNARVAFAASELGLLLPLDAEQVSCKGKTYWFVHQASQISSFYFKLRGISCKGYFHKQANCVTLENAADTSLECTPNDNGKLDIENRGPFCPDSIWNITAGPWRVSSSEGTWVDGYVFPTTHEFTVDRKRRRTEDQRSPAGGRDRTCDLANRGTAPVYTYVSGSLMVADPLVIACSIRVLFPSTPDPVPVNSPYKHGRSIQIRPKRRALGQLDGRESYVLRSHAAETWQTTNMRLWNATHSNFGPVTIWELLECETIPKILRTPVKLPRQGT</sequence>
<evidence type="ECO:0000256" key="1">
    <source>
        <dbReference type="SAM" id="MobiDB-lite"/>
    </source>
</evidence>
<evidence type="ECO:0000313" key="3">
    <source>
        <dbReference type="Proteomes" id="UP000031192"/>
    </source>
</evidence>
<evidence type="ECO:0000313" key="2">
    <source>
        <dbReference type="EMBL" id="KID82460.1"/>
    </source>
</evidence>
<proteinExistence type="predicted"/>
<dbReference type="HOGENOM" id="CLU_909385_0_0_1"/>
<gene>
    <name evidence="2" type="ORF">MGU_10209</name>
</gene>
<feature type="region of interest" description="Disordered" evidence="1">
    <location>
        <begin position="162"/>
        <end position="181"/>
    </location>
</feature>
<reference evidence="2 3" key="1">
    <citation type="journal article" date="2014" name="Proc. Natl. Acad. Sci. U.S.A.">
        <title>Trajectory and genomic determinants of fungal-pathogen speciation and host adaptation.</title>
        <authorList>
            <person name="Hu X."/>
            <person name="Xiao G."/>
            <person name="Zheng P."/>
            <person name="Shang Y."/>
            <person name="Su Y."/>
            <person name="Zhang X."/>
            <person name="Liu X."/>
            <person name="Zhan S."/>
            <person name="St Leger R.J."/>
            <person name="Wang C."/>
        </authorList>
    </citation>
    <scope>NUCLEOTIDE SEQUENCE [LARGE SCALE GENOMIC DNA]</scope>
    <source>
        <strain evidence="2 3">ARSEF 977</strain>
    </source>
</reference>
<name>A0A0B4G716_METGA</name>
<dbReference type="Proteomes" id="UP000031192">
    <property type="component" value="Unassembled WGS sequence"/>
</dbReference>
<accession>A0A0B4G716</accession>